<dbReference type="GO" id="GO:0005886">
    <property type="term" value="C:plasma membrane"/>
    <property type="evidence" value="ECO:0007669"/>
    <property type="project" value="UniProtKB-SubCell"/>
</dbReference>
<evidence type="ECO:0000256" key="7">
    <source>
        <dbReference type="SAM" id="Phobius"/>
    </source>
</evidence>
<dbReference type="NCBIfam" id="NF006521">
    <property type="entry name" value="PRK08965.1-5"/>
    <property type="match status" value="1"/>
</dbReference>
<sequence>MRAVLLRLSVLGGLILVWMLLWGSISVANFIGGLVVALVITLLLPLPVVPVEGKVHPLSLLRLVVQMTYWLVRSSIQVAWLAVKPGPPPVSAVLRAQFALKSDLVLAMAVNLINLTPGTIALEVDQARRVVYVHVLNAHTDRAMREFHDQMVTLERLLKAALERDADWRPAADKEAA</sequence>
<gene>
    <name evidence="8" type="ORF">BHQ17_05530</name>
</gene>
<dbReference type="AlphaFoldDB" id="A0A1E3RZT2"/>
<evidence type="ECO:0000313" key="9">
    <source>
        <dbReference type="Proteomes" id="UP000094243"/>
    </source>
</evidence>
<evidence type="ECO:0000256" key="5">
    <source>
        <dbReference type="ARBA" id="ARBA00022989"/>
    </source>
</evidence>
<evidence type="ECO:0000256" key="6">
    <source>
        <dbReference type="ARBA" id="ARBA00023136"/>
    </source>
</evidence>
<keyword evidence="9" id="KW-1185">Reference proteome</keyword>
<keyword evidence="4 7" id="KW-0812">Transmembrane</keyword>
<evidence type="ECO:0000313" key="8">
    <source>
        <dbReference type="EMBL" id="ODQ95358.1"/>
    </source>
</evidence>
<evidence type="ECO:0000256" key="1">
    <source>
        <dbReference type="ARBA" id="ARBA00004651"/>
    </source>
</evidence>
<dbReference type="RefSeq" id="WP_069404224.1">
    <property type="nucleotide sequence ID" value="NZ_JBHRZJ010000007.1"/>
</dbReference>
<dbReference type="OrthoDB" id="3556991at2"/>
<dbReference type="GO" id="GO:0008324">
    <property type="term" value="F:monoatomic cation transmembrane transporter activity"/>
    <property type="evidence" value="ECO:0007669"/>
    <property type="project" value="InterPro"/>
</dbReference>
<accession>A0A1E3RZT2</accession>
<protein>
    <submittedName>
        <fullName evidence="8">Na+/H+ antiporter subunit E</fullName>
    </submittedName>
</protein>
<evidence type="ECO:0000256" key="2">
    <source>
        <dbReference type="ARBA" id="ARBA00006228"/>
    </source>
</evidence>
<evidence type="ECO:0000256" key="3">
    <source>
        <dbReference type="ARBA" id="ARBA00022475"/>
    </source>
</evidence>
<dbReference type="PANTHER" id="PTHR34584:SF1">
    <property type="entry name" value="NA(+)_H(+) ANTIPORTER SUBUNIT E1"/>
    <property type="match status" value="1"/>
</dbReference>
<keyword evidence="6 7" id="KW-0472">Membrane</keyword>
<reference evidence="9" key="1">
    <citation type="submission" date="2016-09" db="EMBL/GenBank/DDBJ databases">
        <authorList>
            <person name="Greninger A.L."/>
            <person name="Jerome K.R."/>
            <person name="Mcnair B."/>
            <person name="Wallis C."/>
            <person name="Fang F."/>
        </authorList>
    </citation>
    <scope>NUCLEOTIDE SEQUENCE [LARGE SCALE GENOMIC DNA]</scope>
    <source>
        <strain evidence="9">M7</strain>
    </source>
</reference>
<keyword evidence="3" id="KW-1003">Cell membrane</keyword>
<keyword evidence="5 7" id="KW-1133">Transmembrane helix</keyword>
<feature type="transmembrane region" description="Helical" evidence="7">
    <location>
        <begin position="31"/>
        <end position="51"/>
    </location>
</feature>
<comment type="caution">
    <text evidence="8">The sequence shown here is derived from an EMBL/GenBank/DDBJ whole genome shotgun (WGS) entry which is preliminary data.</text>
</comment>
<feature type="transmembrane region" description="Helical" evidence="7">
    <location>
        <begin position="5"/>
        <end position="25"/>
    </location>
</feature>
<organism evidence="8 9">
    <name type="scientific">Mycolicibacterium holsaticum</name>
    <dbReference type="NCBI Taxonomy" id="152142"/>
    <lineage>
        <taxon>Bacteria</taxon>
        <taxon>Bacillati</taxon>
        <taxon>Actinomycetota</taxon>
        <taxon>Actinomycetes</taxon>
        <taxon>Mycobacteriales</taxon>
        <taxon>Mycobacteriaceae</taxon>
        <taxon>Mycolicibacterium</taxon>
    </lineage>
</organism>
<comment type="subcellular location">
    <subcellularLocation>
        <location evidence="1">Cell membrane</location>
        <topology evidence="1">Multi-pass membrane protein</topology>
    </subcellularLocation>
</comment>
<comment type="similarity">
    <text evidence="2">Belongs to the CPA3 antiporters (TC 2.A.63) subunit E family.</text>
</comment>
<dbReference type="EMBL" id="MIGZ01000020">
    <property type="protein sequence ID" value="ODQ95358.1"/>
    <property type="molecule type" value="Genomic_DNA"/>
</dbReference>
<dbReference type="PANTHER" id="PTHR34584">
    <property type="entry name" value="NA(+)/H(+) ANTIPORTER SUBUNIT E1"/>
    <property type="match status" value="1"/>
</dbReference>
<dbReference type="InterPro" id="IPR002758">
    <property type="entry name" value="Cation_antiport_E"/>
</dbReference>
<dbReference type="Pfam" id="PF01899">
    <property type="entry name" value="MNHE"/>
    <property type="match status" value="1"/>
</dbReference>
<name>A0A1E3RZT2_9MYCO</name>
<dbReference type="Proteomes" id="UP000094243">
    <property type="component" value="Unassembled WGS sequence"/>
</dbReference>
<evidence type="ECO:0000256" key="4">
    <source>
        <dbReference type="ARBA" id="ARBA00022692"/>
    </source>
</evidence>
<proteinExistence type="inferred from homology"/>